<dbReference type="Proteomes" id="UP000263486">
    <property type="component" value="Unassembled WGS sequence"/>
</dbReference>
<feature type="transmembrane region" description="Helical" evidence="6">
    <location>
        <begin position="122"/>
        <end position="140"/>
    </location>
</feature>
<reference evidence="7 8" key="1">
    <citation type="submission" date="2018-08" db="EMBL/GenBank/DDBJ databases">
        <title>Draft genome sequence of Psychrilyobacter sp. strain SD5 isolated from Black Sea water.</title>
        <authorList>
            <person name="Yadav S."/>
            <person name="Villanueva L."/>
            <person name="Damste J.S.S."/>
        </authorList>
    </citation>
    <scope>NUCLEOTIDE SEQUENCE [LARGE SCALE GENOMIC DNA]</scope>
    <source>
        <strain evidence="7 8">SD5</strain>
    </source>
</reference>
<evidence type="ECO:0000256" key="3">
    <source>
        <dbReference type="ARBA" id="ARBA00022692"/>
    </source>
</evidence>
<feature type="transmembrane region" description="Helical" evidence="6">
    <location>
        <begin position="55"/>
        <end position="77"/>
    </location>
</feature>
<dbReference type="RefSeq" id="WP_114642125.1">
    <property type="nucleotide sequence ID" value="NZ_JAACIO010000011.1"/>
</dbReference>
<dbReference type="PANTHER" id="PTHR32196:SF69">
    <property type="entry name" value="BRANCHED-CHAIN AMINO ACID TRANSPORT SYSTEM, PERMEASE PROTEIN"/>
    <property type="match status" value="1"/>
</dbReference>
<evidence type="ECO:0000256" key="1">
    <source>
        <dbReference type="ARBA" id="ARBA00004651"/>
    </source>
</evidence>
<keyword evidence="3 6" id="KW-0812">Transmembrane</keyword>
<evidence type="ECO:0000313" key="7">
    <source>
        <dbReference type="EMBL" id="REI41377.1"/>
    </source>
</evidence>
<gene>
    <name evidence="7" type="ORF">DYH56_06835</name>
</gene>
<keyword evidence="2" id="KW-1003">Cell membrane</keyword>
<sequence>MILGTLEQSLIFAFMVLGLYISYKILDFPDLTVDGSFSLGASVVAVSLVNGIDPIIAMILACIAGSLAGFITGYIHVKYNITNLLSGIIVMSGLYSINLRVMGRSNIPLFNANTMFTSGNSLLKIIVLLIAVKLILDFILKTKFGFALRAMGDNEVLLISLGINEKNIKIIGLMLANSLVAFSGGILAQYQGFSDIGMGTGTIITGLASIIIGESIFKETKFINMTLLVILGSVIYKFIISITLTMGMNPGDLKLITSIIVIAIMGSKNIKKFKGGAKLA</sequence>
<comment type="subcellular location">
    <subcellularLocation>
        <location evidence="1">Cell membrane</location>
        <topology evidence="1">Multi-pass membrane protein</topology>
    </subcellularLocation>
</comment>
<feature type="transmembrane region" description="Helical" evidence="6">
    <location>
        <begin position="225"/>
        <end position="247"/>
    </location>
</feature>
<name>A0ABX9KHJ0_9FUSO</name>
<evidence type="ECO:0000256" key="2">
    <source>
        <dbReference type="ARBA" id="ARBA00022475"/>
    </source>
</evidence>
<feature type="transmembrane region" description="Helical" evidence="6">
    <location>
        <begin position="196"/>
        <end position="213"/>
    </location>
</feature>
<accession>A0ABX9KHJ0</accession>
<keyword evidence="5 6" id="KW-0472">Membrane</keyword>
<keyword evidence="8" id="KW-1185">Reference proteome</keyword>
<dbReference type="Pfam" id="PF02653">
    <property type="entry name" value="BPD_transp_2"/>
    <property type="match status" value="1"/>
</dbReference>
<dbReference type="CDD" id="cd06574">
    <property type="entry name" value="TM_PBP1_branched-chain-AA_like"/>
    <property type="match status" value="1"/>
</dbReference>
<evidence type="ECO:0000256" key="5">
    <source>
        <dbReference type="ARBA" id="ARBA00023136"/>
    </source>
</evidence>
<dbReference type="InterPro" id="IPR001851">
    <property type="entry name" value="ABC_transp_permease"/>
</dbReference>
<feature type="transmembrane region" description="Helical" evidence="6">
    <location>
        <begin position="6"/>
        <end position="26"/>
    </location>
</feature>
<dbReference type="PANTHER" id="PTHR32196">
    <property type="entry name" value="ABC TRANSPORTER PERMEASE PROTEIN YPHD-RELATED-RELATED"/>
    <property type="match status" value="1"/>
</dbReference>
<dbReference type="EMBL" id="QUAJ01000010">
    <property type="protein sequence ID" value="REI41377.1"/>
    <property type="molecule type" value="Genomic_DNA"/>
</dbReference>
<comment type="caution">
    <text evidence="7">The sequence shown here is derived from an EMBL/GenBank/DDBJ whole genome shotgun (WGS) entry which is preliminary data.</text>
</comment>
<feature type="transmembrane region" description="Helical" evidence="6">
    <location>
        <begin position="170"/>
        <end position="190"/>
    </location>
</feature>
<feature type="transmembrane region" description="Helical" evidence="6">
    <location>
        <begin position="84"/>
        <end position="102"/>
    </location>
</feature>
<keyword evidence="4 6" id="KW-1133">Transmembrane helix</keyword>
<evidence type="ECO:0000313" key="8">
    <source>
        <dbReference type="Proteomes" id="UP000263486"/>
    </source>
</evidence>
<organism evidence="7 8">
    <name type="scientific">Psychrilyobacter piezotolerans</name>
    <dbReference type="NCBI Taxonomy" id="2293438"/>
    <lineage>
        <taxon>Bacteria</taxon>
        <taxon>Fusobacteriati</taxon>
        <taxon>Fusobacteriota</taxon>
        <taxon>Fusobacteriia</taxon>
        <taxon>Fusobacteriales</taxon>
        <taxon>Fusobacteriaceae</taxon>
        <taxon>Psychrilyobacter</taxon>
    </lineage>
</organism>
<evidence type="ECO:0000256" key="6">
    <source>
        <dbReference type="SAM" id="Phobius"/>
    </source>
</evidence>
<evidence type="ECO:0000256" key="4">
    <source>
        <dbReference type="ARBA" id="ARBA00022989"/>
    </source>
</evidence>
<protein>
    <submittedName>
        <fullName evidence="7">ABC transporter permease</fullName>
    </submittedName>
</protein>
<proteinExistence type="predicted"/>